<dbReference type="AlphaFoldDB" id="A0A162FIA7"/>
<proteinExistence type="predicted"/>
<keyword evidence="3" id="KW-1185">Reference proteome</keyword>
<dbReference type="STRING" id="49547.MBCUR_17700"/>
<dbReference type="Proteomes" id="UP000077245">
    <property type="component" value="Unassembled WGS sequence"/>
</dbReference>
<keyword evidence="1" id="KW-0812">Transmembrane</keyword>
<gene>
    <name evidence="2" type="ORF">MBCUR_17700</name>
</gene>
<name>A0A162FIA7_9EURY</name>
<dbReference type="PATRIC" id="fig|49547.3.peg.1871"/>
<keyword evidence="1" id="KW-1133">Transmembrane helix</keyword>
<organism evidence="2 3">
    <name type="scientific">Methanobrevibacter curvatus</name>
    <dbReference type="NCBI Taxonomy" id="49547"/>
    <lineage>
        <taxon>Archaea</taxon>
        <taxon>Methanobacteriati</taxon>
        <taxon>Methanobacteriota</taxon>
        <taxon>Methanomada group</taxon>
        <taxon>Methanobacteria</taxon>
        <taxon>Methanobacteriales</taxon>
        <taxon>Methanobacteriaceae</taxon>
        <taxon>Methanobrevibacter</taxon>
    </lineage>
</organism>
<evidence type="ECO:0000313" key="2">
    <source>
        <dbReference type="EMBL" id="KZX10400.1"/>
    </source>
</evidence>
<feature type="transmembrane region" description="Helical" evidence="1">
    <location>
        <begin position="20"/>
        <end position="43"/>
    </location>
</feature>
<protein>
    <submittedName>
        <fullName evidence="2">Uncharacterized protein</fullName>
    </submittedName>
</protein>
<evidence type="ECO:0000313" key="3">
    <source>
        <dbReference type="Proteomes" id="UP000077245"/>
    </source>
</evidence>
<accession>A0A162FIA7</accession>
<sequence>MQRDPIKQYFRDPDKKAKLFVAMQLGMIASTILITIGTIIFILKLVGVF</sequence>
<keyword evidence="1" id="KW-0472">Membrane</keyword>
<dbReference type="RefSeq" id="WP_169805824.1">
    <property type="nucleotide sequence ID" value="NZ_LWMV01000213.1"/>
</dbReference>
<evidence type="ECO:0000256" key="1">
    <source>
        <dbReference type="SAM" id="Phobius"/>
    </source>
</evidence>
<dbReference type="EMBL" id="LWMV01000213">
    <property type="protein sequence ID" value="KZX10400.1"/>
    <property type="molecule type" value="Genomic_DNA"/>
</dbReference>
<reference evidence="2 3" key="1">
    <citation type="submission" date="2016-04" db="EMBL/GenBank/DDBJ databases">
        <title>Genome sequence of Methanobrevibacter curvatus DSM 11111.</title>
        <authorList>
            <person name="Poehlein A."/>
            <person name="Seedorf H."/>
            <person name="Daniel R."/>
        </authorList>
    </citation>
    <scope>NUCLEOTIDE SEQUENCE [LARGE SCALE GENOMIC DNA]</scope>
    <source>
        <strain evidence="2 3">DSM 11111</strain>
    </source>
</reference>
<comment type="caution">
    <text evidence="2">The sequence shown here is derived from an EMBL/GenBank/DDBJ whole genome shotgun (WGS) entry which is preliminary data.</text>
</comment>